<dbReference type="Pfam" id="PF07717">
    <property type="entry name" value="OB_NTP_bind"/>
    <property type="match status" value="1"/>
</dbReference>
<evidence type="ECO:0000313" key="12">
    <source>
        <dbReference type="Proteomes" id="UP000193467"/>
    </source>
</evidence>
<evidence type="ECO:0000256" key="6">
    <source>
        <dbReference type="ARBA" id="ARBA00022840"/>
    </source>
</evidence>
<keyword evidence="12" id="KW-1185">Reference proteome</keyword>
<evidence type="ECO:0000256" key="7">
    <source>
        <dbReference type="ARBA" id="ARBA00047984"/>
    </source>
</evidence>
<dbReference type="InterPro" id="IPR011709">
    <property type="entry name" value="DEAD-box_helicase_OB_fold"/>
</dbReference>
<dbReference type="PANTHER" id="PTHR18934:SF136">
    <property type="entry name" value="ATP-DEPENDENT RNA HELICASE DHX35-RELATED"/>
    <property type="match status" value="1"/>
</dbReference>
<dbReference type="GO" id="GO:0003723">
    <property type="term" value="F:RNA binding"/>
    <property type="evidence" value="ECO:0007669"/>
    <property type="project" value="TreeGrafter"/>
</dbReference>
<evidence type="ECO:0000256" key="3">
    <source>
        <dbReference type="ARBA" id="ARBA00022741"/>
    </source>
</evidence>
<keyword evidence="3" id="KW-0547">Nucleotide-binding</keyword>
<keyword evidence="4 11" id="KW-0378">Hydrolase</keyword>
<dbReference type="EMBL" id="MCGR01000071">
    <property type="protein sequence ID" value="ORY61913.1"/>
    <property type="molecule type" value="Genomic_DNA"/>
</dbReference>
<comment type="catalytic activity">
    <reaction evidence="7">
        <text>ATP + H2O = ADP + phosphate + H(+)</text>
        <dbReference type="Rhea" id="RHEA:13065"/>
        <dbReference type="ChEBI" id="CHEBI:15377"/>
        <dbReference type="ChEBI" id="CHEBI:15378"/>
        <dbReference type="ChEBI" id="CHEBI:30616"/>
        <dbReference type="ChEBI" id="CHEBI:43474"/>
        <dbReference type="ChEBI" id="CHEBI:456216"/>
        <dbReference type="EC" id="3.6.4.13"/>
    </reaction>
</comment>
<dbReference type="InterPro" id="IPR011545">
    <property type="entry name" value="DEAD/DEAH_box_helicase_dom"/>
</dbReference>
<dbReference type="OrthoDB" id="10253254at2759"/>
<comment type="similarity">
    <text evidence="1">Belongs to the DEAD box helicase family. DEAH subfamily.</text>
</comment>
<keyword evidence="5" id="KW-0347">Helicase</keyword>
<keyword evidence="6" id="KW-0067">ATP-binding</keyword>
<dbReference type="InterPro" id="IPR014001">
    <property type="entry name" value="Helicase_ATP-bd"/>
</dbReference>
<evidence type="ECO:0000256" key="1">
    <source>
        <dbReference type="ARBA" id="ARBA00008792"/>
    </source>
</evidence>
<dbReference type="SUPFAM" id="SSF52540">
    <property type="entry name" value="P-loop containing nucleoside triphosphate hydrolases"/>
    <property type="match status" value="1"/>
</dbReference>
<dbReference type="FunFam" id="3.40.50.300:FF:000145">
    <property type="entry name" value="probable ATP-dependent RNA helicase DHX40"/>
    <property type="match status" value="1"/>
</dbReference>
<gene>
    <name evidence="11" type="ORF">BCR35DRAFT_355147</name>
</gene>
<evidence type="ECO:0000256" key="5">
    <source>
        <dbReference type="ARBA" id="ARBA00022806"/>
    </source>
</evidence>
<evidence type="ECO:0000256" key="4">
    <source>
        <dbReference type="ARBA" id="ARBA00022801"/>
    </source>
</evidence>
<dbReference type="Gene3D" id="3.40.50.300">
    <property type="entry name" value="P-loop containing nucleotide triphosphate hydrolases"/>
    <property type="match status" value="2"/>
</dbReference>
<dbReference type="SMART" id="SM00847">
    <property type="entry name" value="HA2"/>
    <property type="match status" value="1"/>
</dbReference>
<name>A0A1Y2DRK9_9BASI</name>
<dbReference type="Pfam" id="PF04408">
    <property type="entry name" value="WHD_HA2"/>
    <property type="match status" value="1"/>
</dbReference>
<dbReference type="Gene3D" id="1.20.120.1080">
    <property type="match status" value="1"/>
</dbReference>
<dbReference type="InParanoid" id="A0A1Y2DRK9"/>
<evidence type="ECO:0000256" key="8">
    <source>
        <dbReference type="SAM" id="MobiDB-lite"/>
    </source>
</evidence>
<dbReference type="InterPro" id="IPR002464">
    <property type="entry name" value="DNA/RNA_helicase_DEAH_CS"/>
</dbReference>
<accession>A0A1Y2DRK9</accession>
<dbReference type="SMART" id="SM00487">
    <property type="entry name" value="DEXDc"/>
    <property type="match status" value="1"/>
</dbReference>
<dbReference type="PROSITE" id="PS51194">
    <property type="entry name" value="HELICASE_CTER"/>
    <property type="match status" value="1"/>
</dbReference>
<dbReference type="FunFam" id="3.40.50.300:FF:000578">
    <property type="entry name" value="probable ATP-dependent RNA helicase DHX35"/>
    <property type="match status" value="1"/>
</dbReference>
<dbReference type="Pfam" id="PF00271">
    <property type="entry name" value="Helicase_C"/>
    <property type="match status" value="1"/>
</dbReference>
<evidence type="ECO:0000259" key="9">
    <source>
        <dbReference type="PROSITE" id="PS51192"/>
    </source>
</evidence>
<dbReference type="InterPro" id="IPR027417">
    <property type="entry name" value="P-loop_NTPase"/>
</dbReference>
<protein>
    <recommendedName>
        <fullName evidence="2">RNA helicase</fullName>
        <ecNumber evidence="2">3.6.4.13</ecNumber>
    </recommendedName>
</protein>
<dbReference type="InterPro" id="IPR001650">
    <property type="entry name" value="Helicase_C-like"/>
</dbReference>
<dbReference type="CDD" id="cd18791">
    <property type="entry name" value="SF2_C_RHA"/>
    <property type="match status" value="1"/>
</dbReference>
<dbReference type="PROSITE" id="PS51192">
    <property type="entry name" value="HELICASE_ATP_BIND_1"/>
    <property type="match status" value="1"/>
</dbReference>
<feature type="domain" description="Helicase ATP-binding" evidence="9">
    <location>
        <begin position="58"/>
        <end position="222"/>
    </location>
</feature>
<dbReference type="GO" id="GO:0016787">
    <property type="term" value="F:hydrolase activity"/>
    <property type="evidence" value="ECO:0007669"/>
    <property type="project" value="UniProtKB-KW"/>
</dbReference>
<dbReference type="InterPro" id="IPR048333">
    <property type="entry name" value="HA2_WH"/>
</dbReference>
<evidence type="ECO:0000313" key="11">
    <source>
        <dbReference type="EMBL" id="ORY61913.1"/>
    </source>
</evidence>
<feature type="region of interest" description="Disordered" evidence="8">
    <location>
        <begin position="220"/>
        <end position="248"/>
    </location>
</feature>
<dbReference type="GO" id="GO:0005524">
    <property type="term" value="F:ATP binding"/>
    <property type="evidence" value="ECO:0007669"/>
    <property type="project" value="UniProtKB-KW"/>
</dbReference>
<dbReference type="EC" id="3.6.4.13" evidence="2"/>
<dbReference type="Pfam" id="PF00270">
    <property type="entry name" value="DEAD"/>
    <property type="match status" value="1"/>
</dbReference>
<comment type="caution">
    <text evidence="11">The sequence shown here is derived from an EMBL/GenBank/DDBJ whole genome shotgun (WGS) entry which is preliminary data.</text>
</comment>
<feature type="region of interest" description="Disordered" evidence="8">
    <location>
        <begin position="1"/>
        <end position="26"/>
    </location>
</feature>
<evidence type="ECO:0000259" key="10">
    <source>
        <dbReference type="PROSITE" id="PS51194"/>
    </source>
</evidence>
<dbReference type="PROSITE" id="PS00690">
    <property type="entry name" value="DEAH_ATP_HELICASE"/>
    <property type="match status" value="1"/>
</dbReference>
<dbReference type="STRING" id="106004.A0A1Y2DRK9"/>
<reference evidence="11 12" key="1">
    <citation type="submission" date="2016-07" db="EMBL/GenBank/DDBJ databases">
        <title>Pervasive Adenine N6-methylation of Active Genes in Fungi.</title>
        <authorList>
            <consortium name="DOE Joint Genome Institute"/>
            <person name="Mondo S.J."/>
            <person name="Dannebaum R.O."/>
            <person name="Kuo R.C."/>
            <person name="Labutti K."/>
            <person name="Haridas S."/>
            <person name="Kuo A."/>
            <person name="Salamov A."/>
            <person name="Ahrendt S.R."/>
            <person name="Lipzen A."/>
            <person name="Sullivan W."/>
            <person name="Andreopoulos W.B."/>
            <person name="Clum A."/>
            <person name="Lindquist E."/>
            <person name="Daum C."/>
            <person name="Ramamoorthy G.K."/>
            <person name="Gryganskyi A."/>
            <person name="Culley D."/>
            <person name="Magnuson J.K."/>
            <person name="James T.Y."/>
            <person name="O'Malley M.A."/>
            <person name="Stajich J.E."/>
            <person name="Spatafora J.W."/>
            <person name="Visel A."/>
            <person name="Grigoriev I.V."/>
        </authorList>
    </citation>
    <scope>NUCLEOTIDE SEQUENCE [LARGE SCALE GENOMIC DNA]</scope>
    <source>
        <strain evidence="11 12">62-1032</strain>
    </source>
</reference>
<dbReference type="GO" id="GO:0003724">
    <property type="term" value="F:RNA helicase activity"/>
    <property type="evidence" value="ECO:0007669"/>
    <property type="project" value="UniProtKB-EC"/>
</dbReference>
<dbReference type="Pfam" id="PF21010">
    <property type="entry name" value="HA2_C"/>
    <property type="match status" value="1"/>
</dbReference>
<proteinExistence type="inferred from homology"/>
<dbReference type="GO" id="GO:0071013">
    <property type="term" value="C:catalytic step 2 spliceosome"/>
    <property type="evidence" value="ECO:0007669"/>
    <property type="project" value="TreeGrafter"/>
</dbReference>
<evidence type="ECO:0000256" key="2">
    <source>
        <dbReference type="ARBA" id="ARBA00012552"/>
    </source>
</evidence>
<dbReference type="PANTHER" id="PTHR18934">
    <property type="entry name" value="ATP-DEPENDENT RNA HELICASE"/>
    <property type="match status" value="1"/>
</dbReference>
<dbReference type="InterPro" id="IPR007502">
    <property type="entry name" value="Helicase-assoc_dom"/>
</dbReference>
<sequence length="712" mass="78820">MSFWRPGTVAPGSSIDRDADPSGAGAGAVGAVTGRVSNVAVSERRNRLPIAKQRDALLYLLEQHPVVVLQSPTGTGKSTQLPQYLLEAGWASEGRCIGVTQPRRVAAISVAQRVAEEVGSVLGDEVGYNIRFESLSTPDTKLLYLTDGMLFREILVDPLLSRYSVIMIDEAHERSTYTDLLLGVLKKIRRVRPSLRVIISSATIEAQSFVDFFNTQPPSASVPSSGINPAEDMLPPPPTKKSRWDKQEKVPKSDAVMVRLEGRSFPVEIAYLQEPTADVVLKVVETVFDIHLKYPAGDILVFLTGREEIDRCLQQLADNMVRLPNGAPDLKALPLHSGLSTELQMAVFEPAPPRSRKVIISTNVAEASVTIEGIKYVVDSGLVKLRSFDPLTGMDALVTTPCSLASLNQRAGRAGRTSPGKCFRLFPSSALSSLLPTTPPEITRSDISLLILQLKSLGVQNVLRFDWMTAPSSAMLERALEFLYCLGALDEEGKLTKPLGVRMAEMPIDCMMAKILLASSEFGCSDEILTIAAMTSVQNVFLIDDGDSVKGELERRKFTAEEGDHLTALNAYNAFVKYGRKSSKWCHTHRLNFKALSRALSIRTQLAKYLKRFDLPIISCGEDHLKIRRCLTSGYFRHAAKVMPDGTYRSVRENAILHVHPSSVMFTRVPTQSFVIYHEVIETTKRFMRDLTVIEQDWLPELAPHFYSFKEK</sequence>
<organism evidence="11 12">
    <name type="scientific">Leucosporidium creatinivorum</name>
    <dbReference type="NCBI Taxonomy" id="106004"/>
    <lineage>
        <taxon>Eukaryota</taxon>
        <taxon>Fungi</taxon>
        <taxon>Dikarya</taxon>
        <taxon>Basidiomycota</taxon>
        <taxon>Pucciniomycotina</taxon>
        <taxon>Microbotryomycetes</taxon>
        <taxon>Leucosporidiales</taxon>
        <taxon>Leucosporidium</taxon>
    </lineage>
</organism>
<dbReference type="Proteomes" id="UP000193467">
    <property type="component" value="Unassembled WGS sequence"/>
</dbReference>
<dbReference type="SMART" id="SM00490">
    <property type="entry name" value="HELICc"/>
    <property type="match status" value="1"/>
</dbReference>
<feature type="domain" description="Helicase C-terminal" evidence="10">
    <location>
        <begin position="282"/>
        <end position="458"/>
    </location>
</feature>
<dbReference type="AlphaFoldDB" id="A0A1Y2DRK9"/>